<organism evidence="1 2">
    <name type="scientific">Trichinella pseudospiralis</name>
    <name type="common">Parasitic roundworm</name>
    <dbReference type="NCBI Taxonomy" id="6337"/>
    <lineage>
        <taxon>Eukaryota</taxon>
        <taxon>Metazoa</taxon>
        <taxon>Ecdysozoa</taxon>
        <taxon>Nematoda</taxon>
        <taxon>Enoplea</taxon>
        <taxon>Dorylaimia</taxon>
        <taxon>Trichinellida</taxon>
        <taxon>Trichinellidae</taxon>
        <taxon>Trichinella</taxon>
    </lineage>
</organism>
<dbReference type="EMBL" id="JYDU01000383">
    <property type="protein sequence ID" value="KRX86401.1"/>
    <property type="molecule type" value="Genomic_DNA"/>
</dbReference>
<comment type="caution">
    <text evidence="1">The sequence shown here is derived from an EMBL/GenBank/DDBJ whole genome shotgun (WGS) entry which is preliminary data.</text>
</comment>
<dbReference type="Gene3D" id="1.10.510.10">
    <property type="entry name" value="Transferase(Phosphotransferase) domain 1"/>
    <property type="match status" value="1"/>
</dbReference>
<dbReference type="Proteomes" id="UP000054815">
    <property type="component" value="Unassembled WGS sequence"/>
</dbReference>
<accession>A0A0V0XEE0</accession>
<dbReference type="SUPFAM" id="SSF56112">
    <property type="entry name" value="Protein kinase-like (PK-like)"/>
    <property type="match status" value="1"/>
</dbReference>
<gene>
    <name evidence="1" type="ORF">T4E_7199</name>
</gene>
<dbReference type="AlphaFoldDB" id="A0A0V0XEE0"/>
<evidence type="ECO:0000313" key="1">
    <source>
        <dbReference type="EMBL" id="KRX86401.1"/>
    </source>
</evidence>
<evidence type="ECO:0000313" key="2">
    <source>
        <dbReference type="Proteomes" id="UP000054815"/>
    </source>
</evidence>
<dbReference type="STRING" id="6337.A0A0V0XEE0"/>
<dbReference type="InterPro" id="IPR011009">
    <property type="entry name" value="Kinase-like_dom_sf"/>
</dbReference>
<protein>
    <recommendedName>
        <fullName evidence="3">Protein kinase domain-containing protein</fullName>
    </recommendedName>
</protein>
<reference evidence="1 2" key="1">
    <citation type="submission" date="2015-01" db="EMBL/GenBank/DDBJ databases">
        <title>Evolution of Trichinella species and genotypes.</title>
        <authorList>
            <person name="Korhonen P.K."/>
            <person name="Edoardo P."/>
            <person name="Giuseppe L.R."/>
            <person name="Gasser R.B."/>
        </authorList>
    </citation>
    <scope>NUCLEOTIDE SEQUENCE [LARGE SCALE GENOMIC DNA]</scope>
    <source>
        <strain evidence="1">ISS141</strain>
    </source>
</reference>
<evidence type="ECO:0008006" key="3">
    <source>
        <dbReference type="Google" id="ProtNLM"/>
    </source>
</evidence>
<sequence length="178" mass="20351">MQNSVPNIVEVNEVLMEVNKTPWQVKSYLGKGCFGAIVAALENANRDIRSILLEVKVMQQLAEIKSTHCCAVFDRGQNGDKFNWVAMTLVGKSSMKLQMELKKIYTSHSFTSCQGTSFYASSDALQEREQGRQDDIWAWFFMTIEFTGITTREKLKDMAKDRQFYVENSDKHLTGFPK</sequence>
<proteinExistence type="predicted"/>
<name>A0A0V0XEE0_TRIPS</name>
<dbReference type="Gene3D" id="3.30.200.20">
    <property type="entry name" value="Phosphorylase Kinase, domain 1"/>
    <property type="match status" value="1"/>
</dbReference>